<keyword evidence="1" id="KW-0472">Membrane</keyword>
<evidence type="ECO:0000313" key="2">
    <source>
        <dbReference type="EMBL" id="GAT91155.1"/>
    </source>
</evidence>
<protein>
    <submittedName>
        <fullName evidence="2">Uncharacterized protein</fullName>
    </submittedName>
</protein>
<feature type="transmembrane region" description="Helical" evidence="1">
    <location>
        <begin position="32"/>
        <end position="52"/>
    </location>
</feature>
<dbReference type="AlphaFoldDB" id="A0A1L8CIW4"/>
<sequence length="88" mass="10120">MKTIIKEILLNIALYIFPLIFIISGISGSNVMYVVGFILAGIISVLMVLMYTTYIFTHKKGERALYRIILLIIEIIILLFCIYVVFTR</sequence>
<dbReference type="EMBL" id="BDDX01000015">
    <property type="protein sequence ID" value="GAT91155.1"/>
    <property type="molecule type" value="Genomic_DNA"/>
</dbReference>
<organism evidence="2 3">
    <name type="scientific">Apilactobacillus kunkeei</name>
    <dbReference type="NCBI Taxonomy" id="148814"/>
    <lineage>
        <taxon>Bacteria</taxon>
        <taxon>Bacillati</taxon>
        <taxon>Bacillota</taxon>
        <taxon>Bacilli</taxon>
        <taxon>Lactobacillales</taxon>
        <taxon>Lactobacillaceae</taxon>
        <taxon>Apilactobacillus</taxon>
    </lineage>
</organism>
<accession>A0A1L8CIW4</accession>
<reference evidence="2 3" key="1">
    <citation type="journal article" date="2016" name="Syst. Appl. Microbiol.">
        <title>Genomic characterization of a fructophilic bee symbiont Lactobacillus kunkeei reveals its niche-specific adaptation.</title>
        <authorList>
            <person name="Maeno S."/>
            <person name="Tanizawa Y."/>
            <person name="Kanesaki Y."/>
            <person name="Kubota E."/>
            <person name="Kumar H."/>
            <person name="Dicks L."/>
            <person name="Salminen S."/>
            <person name="Nakagawa J."/>
            <person name="Arita M."/>
            <person name="Endo A."/>
        </authorList>
    </citation>
    <scope>NUCLEOTIDE SEQUENCE [LARGE SCALE GENOMIC DNA]</scope>
    <source>
        <strain evidence="2 3">FF30-6</strain>
    </source>
</reference>
<evidence type="ECO:0000313" key="3">
    <source>
        <dbReference type="Proteomes" id="UP000186588"/>
    </source>
</evidence>
<comment type="caution">
    <text evidence="2">The sequence shown here is derived from an EMBL/GenBank/DDBJ whole genome shotgun (WGS) entry which is preliminary data.</text>
</comment>
<feature type="transmembrane region" description="Helical" evidence="1">
    <location>
        <begin position="7"/>
        <end position="26"/>
    </location>
</feature>
<feature type="transmembrane region" description="Helical" evidence="1">
    <location>
        <begin position="64"/>
        <end position="86"/>
    </location>
</feature>
<gene>
    <name evidence="2" type="ORF">FF306_01275</name>
</gene>
<name>A0A1L8CIW4_9LACO</name>
<dbReference type="Proteomes" id="UP000186588">
    <property type="component" value="Unassembled WGS sequence"/>
</dbReference>
<keyword evidence="1" id="KW-0812">Transmembrane</keyword>
<keyword evidence="1" id="KW-1133">Transmembrane helix</keyword>
<proteinExistence type="predicted"/>
<evidence type="ECO:0000256" key="1">
    <source>
        <dbReference type="SAM" id="Phobius"/>
    </source>
</evidence>